<feature type="non-terminal residue" evidence="2">
    <location>
        <position position="226"/>
    </location>
</feature>
<comment type="caution">
    <text evidence="2">The sequence shown here is derived from an EMBL/GenBank/DDBJ whole genome shotgun (WGS) entry which is preliminary data.</text>
</comment>
<dbReference type="Proteomes" id="UP001642464">
    <property type="component" value="Unassembled WGS sequence"/>
</dbReference>
<keyword evidence="3" id="KW-1185">Reference proteome</keyword>
<dbReference type="InterPro" id="IPR000602">
    <property type="entry name" value="Glyco_hydro_38_N"/>
</dbReference>
<organism evidence="2 3">
    <name type="scientific">Durusdinium trenchii</name>
    <dbReference type="NCBI Taxonomy" id="1381693"/>
    <lineage>
        <taxon>Eukaryota</taxon>
        <taxon>Sar</taxon>
        <taxon>Alveolata</taxon>
        <taxon>Dinophyceae</taxon>
        <taxon>Suessiales</taxon>
        <taxon>Symbiodiniaceae</taxon>
        <taxon>Durusdinium</taxon>
    </lineage>
</organism>
<protein>
    <submittedName>
        <fullName evidence="2">Probable alpha-mannosidase At5g13980</fullName>
    </submittedName>
</protein>
<feature type="domain" description="Glycoside hydrolase family 38 N-terminal" evidence="1">
    <location>
        <begin position="68"/>
        <end position="226"/>
    </location>
</feature>
<dbReference type="SUPFAM" id="SSF88713">
    <property type="entry name" value="Glycoside hydrolase/deacetylase"/>
    <property type="match status" value="1"/>
</dbReference>
<dbReference type="InterPro" id="IPR011330">
    <property type="entry name" value="Glyco_hydro/deAcase_b/a-brl"/>
</dbReference>
<reference evidence="2 3" key="1">
    <citation type="submission" date="2024-02" db="EMBL/GenBank/DDBJ databases">
        <authorList>
            <person name="Chen Y."/>
            <person name="Shah S."/>
            <person name="Dougan E. K."/>
            <person name="Thang M."/>
            <person name="Chan C."/>
        </authorList>
    </citation>
    <scope>NUCLEOTIDE SEQUENCE [LARGE SCALE GENOMIC DNA]</scope>
</reference>
<dbReference type="Pfam" id="PF01074">
    <property type="entry name" value="Glyco_hydro_38N"/>
    <property type="match status" value="1"/>
</dbReference>
<evidence type="ECO:0000313" key="3">
    <source>
        <dbReference type="Proteomes" id="UP001642464"/>
    </source>
</evidence>
<evidence type="ECO:0000313" key="2">
    <source>
        <dbReference type="EMBL" id="CAK9068292.1"/>
    </source>
</evidence>
<name>A0ABP0NWV7_9DINO</name>
<dbReference type="InterPro" id="IPR050843">
    <property type="entry name" value="Glycosyl_Hydrlase_38"/>
</dbReference>
<proteinExistence type="predicted"/>
<dbReference type="EMBL" id="CAXAMM010031546">
    <property type="protein sequence ID" value="CAK9068292.1"/>
    <property type="molecule type" value="Genomic_DNA"/>
</dbReference>
<dbReference type="PANTHER" id="PTHR11607:SF3">
    <property type="entry name" value="LYSOSOMAL ALPHA-MANNOSIDASE"/>
    <property type="match status" value="1"/>
</dbReference>
<evidence type="ECO:0000259" key="1">
    <source>
        <dbReference type="Pfam" id="PF01074"/>
    </source>
</evidence>
<dbReference type="InterPro" id="IPR027291">
    <property type="entry name" value="Glyco_hydro_38_N_sf"/>
</dbReference>
<dbReference type="PANTHER" id="PTHR11607">
    <property type="entry name" value="ALPHA-MANNOSIDASE"/>
    <property type="match status" value="1"/>
</dbReference>
<sequence>LAKPVRGWHVSPLEEKNRLVAWRKNARRSSHFGVRFLGGLGMAGLRKMRILWPLVFLLGPVEADPVEVHIVCHTHDDVGWLKTVDEYYSGQNNSIQHAYVHMILDTVVQSLAMNRNRTFTYVEQAFFVRWWRQQDAATRALVKTLVKEGRLEFTNGGWCMHDEAAPHYIDMIDQTTLGHKFLMDEFGVAPRTGWQLDPFGHSATQAALLSAEVGFQGLFFGRIDYQ</sequence>
<feature type="non-terminal residue" evidence="2">
    <location>
        <position position="1"/>
    </location>
</feature>
<gene>
    <name evidence="2" type="ORF">SCF082_LOCUS34417</name>
</gene>
<dbReference type="Gene3D" id="3.20.110.10">
    <property type="entry name" value="Glycoside hydrolase 38, N terminal domain"/>
    <property type="match status" value="1"/>
</dbReference>
<accession>A0ABP0NWV7</accession>